<proteinExistence type="predicted"/>
<evidence type="ECO:0000313" key="5">
    <source>
        <dbReference type="EMBL" id="AOX17558.1"/>
    </source>
</evidence>
<dbReference type="GO" id="GO:0043709">
    <property type="term" value="P:cell adhesion involved in single-species biofilm formation"/>
    <property type="evidence" value="ECO:0007669"/>
    <property type="project" value="TreeGrafter"/>
</dbReference>
<dbReference type="OrthoDB" id="9812260at2"/>
<dbReference type="Gene3D" id="1.10.490.10">
    <property type="entry name" value="Globins"/>
    <property type="match status" value="1"/>
</dbReference>
<dbReference type="Proteomes" id="UP000179145">
    <property type="component" value="Chromosome"/>
</dbReference>
<dbReference type="SUPFAM" id="SSF46458">
    <property type="entry name" value="Globin-like"/>
    <property type="match status" value="1"/>
</dbReference>
<dbReference type="GO" id="GO:1902201">
    <property type="term" value="P:negative regulation of bacterial-type flagellum-dependent cell motility"/>
    <property type="evidence" value="ECO:0007669"/>
    <property type="project" value="TreeGrafter"/>
</dbReference>
<name>A0A1D8UVB0_9PROT</name>
<dbReference type="Pfam" id="PF00990">
    <property type="entry name" value="GGDEF"/>
    <property type="match status" value="1"/>
</dbReference>
<dbReference type="FunFam" id="3.30.70.270:FF:000001">
    <property type="entry name" value="Diguanylate cyclase domain protein"/>
    <property type="match status" value="1"/>
</dbReference>
<dbReference type="CDD" id="cd01949">
    <property type="entry name" value="GGDEF"/>
    <property type="match status" value="1"/>
</dbReference>
<sequence>MIHESPTPEEESFAEKDWQQLITETPAELRGVVAEIVRKYAPECIDCFYSALLSHPDATPFLSQHKVDTQLHHALINWLKLLFPIEPADPHKLIAFQHKIGTVHARSHIPIHIVLHGARLLKMEIRRHIFAPENFVPDPPATMFYVANTIDMALTFMSQSFVHDVEEYAEKEEAFRLMSLGQDMTLEREVQRSALLDWGHKTLFSICSGANLCTIPPLESSEFGIWLNHKGSVLFQGAQELKRVYKIVARIDDELMPALLLTNPPDRMILQELQASTDELRFIIDSMFKALESIEGGRDPLTNTLSRRFLPTILGREVSLALRRKVPFSLLMVDVDHFSRINEKLGHIGGDAILRNIATTLVNACRANDFIFRYGGEEFLVVLIETKKEAAIQVAEHIRSTIEHIPPLTIEGTKLPITASIGIGTFDGHPDYTHLVEDVDRALYAAKKAGRNRCSVA</sequence>
<dbReference type="EC" id="2.7.7.65" evidence="1"/>
<dbReference type="KEGG" id="kba:A0U89_10845"/>
<organism evidence="5 6">
    <name type="scientific">Kozakia baliensis</name>
    <dbReference type="NCBI Taxonomy" id="153496"/>
    <lineage>
        <taxon>Bacteria</taxon>
        <taxon>Pseudomonadati</taxon>
        <taxon>Pseudomonadota</taxon>
        <taxon>Alphaproteobacteria</taxon>
        <taxon>Acetobacterales</taxon>
        <taxon>Acetobacteraceae</taxon>
        <taxon>Kozakia</taxon>
    </lineage>
</organism>
<keyword evidence="6" id="KW-1185">Reference proteome</keyword>
<dbReference type="InterPro" id="IPR043128">
    <property type="entry name" value="Rev_trsase/Diguanyl_cyclase"/>
</dbReference>
<protein>
    <recommendedName>
        <fullName evidence="2">Diguanylate cyclase DosC</fullName>
        <ecNumber evidence="1">2.7.7.65</ecNumber>
    </recommendedName>
    <alternativeName>
        <fullName evidence="3">Direct oxygen-sensing cyclase</fullName>
    </alternativeName>
</protein>
<dbReference type="InterPro" id="IPR029787">
    <property type="entry name" value="Nucleotide_cyclase"/>
</dbReference>
<accession>A0A1D8UVB0</accession>
<dbReference type="InterPro" id="IPR000160">
    <property type="entry name" value="GGDEF_dom"/>
</dbReference>
<dbReference type="PROSITE" id="PS50887">
    <property type="entry name" value="GGDEF"/>
    <property type="match status" value="1"/>
</dbReference>
<dbReference type="InterPro" id="IPR050469">
    <property type="entry name" value="Diguanylate_Cyclase"/>
</dbReference>
<dbReference type="RefSeq" id="WP_070403136.1">
    <property type="nucleotide sequence ID" value="NZ_BJVW01000001.1"/>
</dbReference>
<dbReference type="AlphaFoldDB" id="A0A1D8UVB0"/>
<evidence type="ECO:0000256" key="4">
    <source>
        <dbReference type="ARBA" id="ARBA00034247"/>
    </source>
</evidence>
<dbReference type="GO" id="GO:0019825">
    <property type="term" value="F:oxygen binding"/>
    <property type="evidence" value="ECO:0007669"/>
    <property type="project" value="InterPro"/>
</dbReference>
<gene>
    <name evidence="5" type="ORF">A0U89_10845</name>
</gene>
<dbReference type="GO" id="GO:0020037">
    <property type="term" value="F:heme binding"/>
    <property type="evidence" value="ECO:0007669"/>
    <property type="project" value="InterPro"/>
</dbReference>
<reference evidence="5 6" key="1">
    <citation type="journal article" date="2016" name="Microb. Cell Fact.">
        <title>Dissection of exopolysaccharide biosynthesis in Kozakia baliensis.</title>
        <authorList>
            <person name="Brandt J.U."/>
            <person name="Jakob F."/>
            <person name="Behr J."/>
            <person name="Geissler A.J."/>
            <person name="Vogel R.F."/>
        </authorList>
    </citation>
    <scope>NUCLEOTIDE SEQUENCE [LARGE SCALE GENOMIC DNA]</scope>
    <source>
        <strain evidence="5 6">DSM 14400</strain>
    </source>
</reference>
<dbReference type="NCBIfam" id="TIGR00254">
    <property type="entry name" value="GGDEF"/>
    <property type="match status" value="1"/>
</dbReference>
<evidence type="ECO:0000256" key="2">
    <source>
        <dbReference type="ARBA" id="ARBA00015125"/>
    </source>
</evidence>
<dbReference type="STRING" id="153496.A0U89_10845"/>
<dbReference type="PANTHER" id="PTHR45138:SF9">
    <property type="entry name" value="DIGUANYLATE CYCLASE DGCM-RELATED"/>
    <property type="match status" value="1"/>
</dbReference>
<dbReference type="GO" id="GO:0005886">
    <property type="term" value="C:plasma membrane"/>
    <property type="evidence" value="ECO:0007669"/>
    <property type="project" value="TreeGrafter"/>
</dbReference>
<dbReference type="InterPro" id="IPR048442">
    <property type="entry name" value="DosC_2nd"/>
</dbReference>
<dbReference type="Gene3D" id="3.30.70.270">
    <property type="match status" value="1"/>
</dbReference>
<evidence type="ECO:0000313" key="6">
    <source>
        <dbReference type="Proteomes" id="UP000179145"/>
    </source>
</evidence>
<comment type="catalytic activity">
    <reaction evidence="4">
        <text>2 GTP = 3',3'-c-di-GMP + 2 diphosphate</text>
        <dbReference type="Rhea" id="RHEA:24898"/>
        <dbReference type="ChEBI" id="CHEBI:33019"/>
        <dbReference type="ChEBI" id="CHEBI:37565"/>
        <dbReference type="ChEBI" id="CHEBI:58805"/>
        <dbReference type="EC" id="2.7.7.65"/>
    </reaction>
</comment>
<evidence type="ECO:0000256" key="1">
    <source>
        <dbReference type="ARBA" id="ARBA00012528"/>
    </source>
</evidence>
<dbReference type="PANTHER" id="PTHR45138">
    <property type="entry name" value="REGULATORY COMPONENTS OF SENSORY TRANSDUCTION SYSTEM"/>
    <property type="match status" value="1"/>
</dbReference>
<dbReference type="GO" id="GO:0052621">
    <property type="term" value="F:diguanylate cyclase activity"/>
    <property type="evidence" value="ECO:0007669"/>
    <property type="project" value="UniProtKB-EC"/>
</dbReference>
<dbReference type="Pfam" id="PF11563">
    <property type="entry name" value="Protoglobin"/>
    <property type="match status" value="1"/>
</dbReference>
<dbReference type="Pfam" id="PF21118">
    <property type="entry name" value="DosC_2nd"/>
    <property type="match status" value="1"/>
</dbReference>
<dbReference type="InterPro" id="IPR009050">
    <property type="entry name" value="Globin-like_sf"/>
</dbReference>
<evidence type="ECO:0000256" key="3">
    <source>
        <dbReference type="ARBA" id="ARBA00029839"/>
    </source>
</evidence>
<dbReference type="InterPro" id="IPR044398">
    <property type="entry name" value="Globin-sensor_dom"/>
</dbReference>
<dbReference type="InterPro" id="IPR012292">
    <property type="entry name" value="Globin/Proto"/>
</dbReference>
<dbReference type="EMBL" id="CP014674">
    <property type="protein sequence ID" value="AOX17558.1"/>
    <property type="molecule type" value="Genomic_DNA"/>
</dbReference>
<dbReference type="eggNOG" id="COG3706">
    <property type="taxonomic scope" value="Bacteria"/>
</dbReference>
<dbReference type="SMART" id="SM00267">
    <property type="entry name" value="GGDEF"/>
    <property type="match status" value="1"/>
</dbReference>
<dbReference type="SUPFAM" id="SSF55073">
    <property type="entry name" value="Nucleotide cyclase"/>
    <property type="match status" value="1"/>
</dbReference>